<dbReference type="PROSITE" id="PS00893">
    <property type="entry name" value="NUDIX_BOX"/>
    <property type="match status" value="1"/>
</dbReference>
<dbReference type="InterPro" id="IPR015797">
    <property type="entry name" value="NUDIX_hydrolase-like_dom_sf"/>
</dbReference>
<comment type="similarity">
    <text evidence="4">Belongs to the Nudix hydrolase family.</text>
</comment>
<comment type="cofactor">
    <cofactor evidence="1">
        <name>Mg(2+)</name>
        <dbReference type="ChEBI" id="CHEBI:18420"/>
    </cofactor>
</comment>
<proteinExistence type="inferred from homology"/>
<evidence type="ECO:0000259" key="5">
    <source>
        <dbReference type="PROSITE" id="PS51462"/>
    </source>
</evidence>
<keyword evidence="2 4" id="KW-0378">Hydrolase</keyword>
<dbReference type="PRINTS" id="PR00502">
    <property type="entry name" value="NUDIXFAMILY"/>
</dbReference>
<dbReference type="Proteomes" id="UP001316087">
    <property type="component" value="Unassembled WGS sequence"/>
</dbReference>
<evidence type="ECO:0000313" key="7">
    <source>
        <dbReference type="Proteomes" id="UP001316087"/>
    </source>
</evidence>
<evidence type="ECO:0000256" key="4">
    <source>
        <dbReference type="RuleBase" id="RU003476"/>
    </source>
</evidence>
<dbReference type="InterPro" id="IPR020084">
    <property type="entry name" value="NUDIX_hydrolase_CS"/>
</dbReference>
<evidence type="ECO:0000313" key="6">
    <source>
        <dbReference type="EMBL" id="MCH7323742.1"/>
    </source>
</evidence>
<dbReference type="PANTHER" id="PTHR43222">
    <property type="entry name" value="NUDIX HYDROLASE 23"/>
    <property type="match status" value="1"/>
</dbReference>
<organism evidence="6 7">
    <name type="scientific">Solibacillus palustris</name>
    <dbReference type="NCBI Taxonomy" id="2908203"/>
    <lineage>
        <taxon>Bacteria</taxon>
        <taxon>Bacillati</taxon>
        <taxon>Bacillota</taxon>
        <taxon>Bacilli</taxon>
        <taxon>Bacillales</taxon>
        <taxon>Caryophanaceae</taxon>
        <taxon>Solibacillus</taxon>
    </lineage>
</organism>
<name>A0ABS9UHG0_9BACL</name>
<dbReference type="SUPFAM" id="SSF55811">
    <property type="entry name" value="Nudix"/>
    <property type="match status" value="1"/>
</dbReference>
<comment type="caution">
    <text evidence="6">The sequence shown here is derived from an EMBL/GenBank/DDBJ whole genome shotgun (WGS) entry which is preliminary data.</text>
</comment>
<evidence type="ECO:0000256" key="2">
    <source>
        <dbReference type="ARBA" id="ARBA00022801"/>
    </source>
</evidence>
<dbReference type="RefSeq" id="WP_241370901.1">
    <property type="nucleotide sequence ID" value="NZ_JAKZFC010000009.1"/>
</dbReference>
<dbReference type="Pfam" id="PF00293">
    <property type="entry name" value="NUDIX"/>
    <property type="match status" value="1"/>
</dbReference>
<sequence>MTDRGAVVIVENDKVALIRREKAGRVYYVFPGGKQEIGETIEQCAKREAFEELGVEVEIGELLTTVPYNGIQHYFCAKITGGQFGTGQAEEFMEADNGTYLPVWIKASDLYGKNVIPAIVVQVLNMKKEG</sequence>
<evidence type="ECO:0000256" key="1">
    <source>
        <dbReference type="ARBA" id="ARBA00001946"/>
    </source>
</evidence>
<gene>
    <name evidence="6" type="ORF">LZ480_17865</name>
</gene>
<dbReference type="CDD" id="cd04669">
    <property type="entry name" value="NUDIX_Hydrolase"/>
    <property type="match status" value="1"/>
</dbReference>
<dbReference type="Gene3D" id="3.90.79.10">
    <property type="entry name" value="Nucleoside Triphosphate Pyrophosphohydrolase"/>
    <property type="match status" value="1"/>
</dbReference>
<evidence type="ECO:0000256" key="3">
    <source>
        <dbReference type="ARBA" id="ARBA00022842"/>
    </source>
</evidence>
<dbReference type="PANTHER" id="PTHR43222:SF2">
    <property type="entry name" value="NUDIX HYDROLASE 23, CHLOROPLASTIC"/>
    <property type="match status" value="1"/>
</dbReference>
<dbReference type="InterPro" id="IPR000086">
    <property type="entry name" value="NUDIX_hydrolase_dom"/>
</dbReference>
<feature type="domain" description="Nudix hydrolase" evidence="5">
    <location>
        <begin position="1"/>
        <end position="128"/>
    </location>
</feature>
<accession>A0ABS9UHG0</accession>
<dbReference type="PROSITE" id="PS51462">
    <property type="entry name" value="NUDIX"/>
    <property type="match status" value="1"/>
</dbReference>
<dbReference type="EMBL" id="JAKZFC010000009">
    <property type="protein sequence ID" value="MCH7323742.1"/>
    <property type="molecule type" value="Genomic_DNA"/>
</dbReference>
<keyword evidence="3" id="KW-0460">Magnesium</keyword>
<reference evidence="6 7" key="1">
    <citation type="submission" date="2022-03" db="EMBL/GenBank/DDBJ databases">
        <authorList>
            <person name="Jo J.-H."/>
            <person name="Im W.-T."/>
        </authorList>
    </citation>
    <scope>NUCLEOTIDE SEQUENCE [LARGE SCALE GENOMIC DNA]</scope>
    <source>
        <strain evidence="6 7">MA9</strain>
    </source>
</reference>
<protein>
    <submittedName>
        <fullName evidence="6">NUDIX domain-containing protein</fullName>
    </submittedName>
</protein>
<dbReference type="InterPro" id="IPR020476">
    <property type="entry name" value="Nudix_hydrolase"/>
</dbReference>
<keyword evidence="7" id="KW-1185">Reference proteome</keyword>